<dbReference type="NCBIfam" id="TIGR01145">
    <property type="entry name" value="ATP_synt_delta"/>
    <property type="match status" value="1"/>
</dbReference>
<keyword evidence="4 8" id="KW-0406">Ion transport</keyword>
<dbReference type="InterPro" id="IPR020781">
    <property type="entry name" value="ATPase_OSCP/d_CS"/>
</dbReference>
<keyword evidence="7 8" id="KW-0066">ATP synthesis</keyword>
<evidence type="ECO:0000313" key="10">
    <source>
        <dbReference type="Proteomes" id="UP000524237"/>
    </source>
</evidence>
<protein>
    <recommendedName>
        <fullName evidence="8">ATP synthase subunit delta</fullName>
    </recommendedName>
    <alternativeName>
        <fullName evidence="8">ATP synthase F(1) sector subunit delta</fullName>
    </alternativeName>
    <alternativeName>
        <fullName evidence="8">F-type ATPase subunit delta</fullName>
        <shortName evidence="8">F-ATPase subunit delta</shortName>
    </alternativeName>
</protein>
<organism evidence="9 10">
    <name type="scientific">Alpinimonas psychrophila</name>
    <dbReference type="NCBI Taxonomy" id="748908"/>
    <lineage>
        <taxon>Bacteria</taxon>
        <taxon>Bacillati</taxon>
        <taxon>Actinomycetota</taxon>
        <taxon>Actinomycetes</taxon>
        <taxon>Micrococcales</taxon>
        <taxon>Microbacteriaceae</taxon>
        <taxon>Alpinimonas</taxon>
    </lineage>
</organism>
<keyword evidence="8" id="KW-1003">Cell membrane</keyword>
<comment type="subcellular location">
    <subcellularLocation>
        <location evidence="8">Cell membrane</location>
        <topology evidence="8">Peripheral membrane protein</topology>
    </subcellularLocation>
    <subcellularLocation>
        <location evidence="1">Membrane</location>
    </subcellularLocation>
</comment>
<gene>
    <name evidence="8" type="primary">atpH</name>
    <name evidence="9" type="ORF">FB555_001400</name>
</gene>
<dbReference type="GO" id="GO:0046933">
    <property type="term" value="F:proton-transporting ATP synthase activity, rotational mechanism"/>
    <property type="evidence" value="ECO:0007669"/>
    <property type="project" value="UniProtKB-UniRule"/>
</dbReference>
<sequence length="265" mass="27122">MGSATRQASTGTKAALASLGNTVDLATAEQLFAAGRVIAESSQLRAMLADPAINVSAKQGLLGKVFGTKLGKGATELLLAVVASEWSSQDDLLMGIEDLALRVTALSAPAALSIDAELFAFSRVVASDNELELALGTKLGDSSAKGTLIASLLGGKASQQTIAIVSALVRQPLGRRVGALLAHAASVVADQSGQTIATVTSAAPIAASQLDSLTKSLTKMYGRELRLNIEIDPSIIGGLRVQVGDDVIDGSISSRINDLRLQFAG</sequence>
<evidence type="ECO:0000256" key="8">
    <source>
        <dbReference type="HAMAP-Rule" id="MF_01416"/>
    </source>
</evidence>
<evidence type="ECO:0000256" key="1">
    <source>
        <dbReference type="ARBA" id="ARBA00004370"/>
    </source>
</evidence>
<dbReference type="NCBIfam" id="NF009967">
    <property type="entry name" value="PRK13430.1"/>
    <property type="match status" value="1"/>
</dbReference>
<keyword evidence="6 8" id="KW-0139">CF(1)</keyword>
<reference evidence="9 10" key="1">
    <citation type="submission" date="2020-07" db="EMBL/GenBank/DDBJ databases">
        <title>Sequencing the genomes of 1000 actinobacteria strains.</title>
        <authorList>
            <person name="Klenk H.-P."/>
        </authorList>
    </citation>
    <scope>NUCLEOTIDE SEQUENCE [LARGE SCALE GENOMIC DNA]</scope>
    <source>
        <strain evidence="9 10">DSM 23737</strain>
    </source>
</reference>
<evidence type="ECO:0000256" key="4">
    <source>
        <dbReference type="ARBA" id="ARBA00023065"/>
    </source>
</evidence>
<comment type="caution">
    <text evidence="9">The sequence shown here is derived from an EMBL/GenBank/DDBJ whole genome shotgun (WGS) entry which is preliminary data.</text>
</comment>
<name>A0A7W3JUF4_9MICO</name>
<evidence type="ECO:0000256" key="7">
    <source>
        <dbReference type="ARBA" id="ARBA00023310"/>
    </source>
</evidence>
<keyword evidence="2 8" id="KW-0813">Transport</keyword>
<evidence type="ECO:0000256" key="6">
    <source>
        <dbReference type="ARBA" id="ARBA00023196"/>
    </source>
</evidence>
<proteinExistence type="inferred from homology"/>
<dbReference type="EMBL" id="JACGWU010000003">
    <property type="protein sequence ID" value="MBA8829297.1"/>
    <property type="molecule type" value="Genomic_DNA"/>
</dbReference>
<dbReference type="InterPro" id="IPR000711">
    <property type="entry name" value="ATPase_OSCP/dsu"/>
</dbReference>
<dbReference type="PROSITE" id="PS00389">
    <property type="entry name" value="ATPASE_DELTA"/>
    <property type="match status" value="1"/>
</dbReference>
<keyword evidence="5 8" id="KW-0472">Membrane</keyword>
<keyword evidence="3 8" id="KW-0375">Hydrogen ion transport</keyword>
<dbReference type="RefSeq" id="WP_182484732.1">
    <property type="nucleotide sequence ID" value="NZ_JACGWU010000003.1"/>
</dbReference>
<dbReference type="HAMAP" id="MF_01416">
    <property type="entry name" value="ATP_synth_delta_bact"/>
    <property type="match status" value="1"/>
</dbReference>
<comment type="similarity">
    <text evidence="8">Belongs to the ATPase delta chain family.</text>
</comment>
<comment type="function">
    <text evidence="8">This protein is part of the stalk that links CF(0) to CF(1). It either transmits conformational changes from CF(0) to CF(1) or is implicated in proton conduction.</text>
</comment>
<dbReference type="Pfam" id="PF00213">
    <property type="entry name" value="OSCP"/>
    <property type="match status" value="1"/>
</dbReference>
<dbReference type="AlphaFoldDB" id="A0A7W3JUF4"/>
<dbReference type="GO" id="GO:0045259">
    <property type="term" value="C:proton-transporting ATP synthase complex"/>
    <property type="evidence" value="ECO:0007669"/>
    <property type="project" value="UniProtKB-KW"/>
</dbReference>
<accession>A0A7W3JUF4</accession>
<comment type="function">
    <text evidence="8">F(1)F(0) ATP synthase produces ATP from ADP in the presence of a proton or sodium gradient. F-type ATPases consist of two structural domains, F(1) containing the extramembraneous catalytic core and F(0) containing the membrane proton channel, linked together by a central stalk and a peripheral stalk. During catalysis, ATP synthesis in the catalytic domain of F(1) is coupled via a rotary mechanism of the central stalk subunits to proton translocation.</text>
</comment>
<keyword evidence="10" id="KW-1185">Reference proteome</keyword>
<dbReference type="PANTHER" id="PTHR11910">
    <property type="entry name" value="ATP SYNTHASE DELTA CHAIN"/>
    <property type="match status" value="1"/>
</dbReference>
<dbReference type="PRINTS" id="PR00125">
    <property type="entry name" value="ATPASEDELTA"/>
</dbReference>
<evidence type="ECO:0000256" key="2">
    <source>
        <dbReference type="ARBA" id="ARBA00022448"/>
    </source>
</evidence>
<dbReference type="Proteomes" id="UP000524237">
    <property type="component" value="Unassembled WGS sequence"/>
</dbReference>
<dbReference type="GO" id="GO:0005886">
    <property type="term" value="C:plasma membrane"/>
    <property type="evidence" value="ECO:0007669"/>
    <property type="project" value="UniProtKB-SubCell"/>
</dbReference>
<evidence type="ECO:0000313" key="9">
    <source>
        <dbReference type="EMBL" id="MBA8829297.1"/>
    </source>
</evidence>
<evidence type="ECO:0000256" key="3">
    <source>
        <dbReference type="ARBA" id="ARBA00022781"/>
    </source>
</evidence>
<evidence type="ECO:0000256" key="5">
    <source>
        <dbReference type="ARBA" id="ARBA00023136"/>
    </source>
</evidence>